<comment type="caution">
    <text evidence="3">The sequence shown here is derived from an EMBL/GenBank/DDBJ whole genome shotgun (WGS) entry which is preliminary data.</text>
</comment>
<feature type="region of interest" description="Disordered" evidence="1">
    <location>
        <begin position="123"/>
        <end position="145"/>
    </location>
</feature>
<dbReference type="InterPro" id="IPR000873">
    <property type="entry name" value="AMP-dep_synth/lig_dom"/>
</dbReference>
<organism evidence="3 4">
    <name type="scientific">Flexivirga alba</name>
    <dbReference type="NCBI Taxonomy" id="702742"/>
    <lineage>
        <taxon>Bacteria</taxon>
        <taxon>Bacillati</taxon>
        <taxon>Actinomycetota</taxon>
        <taxon>Actinomycetes</taxon>
        <taxon>Micrococcales</taxon>
        <taxon>Dermacoccaceae</taxon>
        <taxon>Flexivirga</taxon>
    </lineage>
</organism>
<dbReference type="PROSITE" id="PS00455">
    <property type="entry name" value="AMP_BINDING"/>
    <property type="match status" value="1"/>
</dbReference>
<evidence type="ECO:0000259" key="2">
    <source>
        <dbReference type="Pfam" id="PF00501"/>
    </source>
</evidence>
<protein>
    <submittedName>
        <fullName evidence="3">AMP-binding protein</fullName>
    </submittedName>
</protein>
<dbReference type="Proteomes" id="UP001596298">
    <property type="component" value="Unassembled WGS sequence"/>
</dbReference>
<proteinExistence type="predicted"/>
<reference evidence="4" key="1">
    <citation type="journal article" date="2019" name="Int. J. Syst. Evol. Microbiol.">
        <title>The Global Catalogue of Microorganisms (GCM) 10K type strain sequencing project: providing services to taxonomists for standard genome sequencing and annotation.</title>
        <authorList>
            <consortium name="The Broad Institute Genomics Platform"/>
            <consortium name="The Broad Institute Genome Sequencing Center for Infectious Disease"/>
            <person name="Wu L."/>
            <person name="Ma J."/>
        </authorList>
    </citation>
    <scope>NUCLEOTIDE SEQUENCE [LARGE SCALE GENOMIC DNA]</scope>
    <source>
        <strain evidence="4">CCUG 58127</strain>
    </source>
</reference>
<dbReference type="InterPro" id="IPR020845">
    <property type="entry name" value="AMP-binding_CS"/>
</dbReference>
<dbReference type="RefSeq" id="WP_382397981.1">
    <property type="nucleotide sequence ID" value="NZ_JBHSWH010000001.1"/>
</dbReference>
<dbReference type="Gene3D" id="3.40.50.12780">
    <property type="entry name" value="N-terminal domain of ligase-like"/>
    <property type="match status" value="1"/>
</dbReference>
<name>A0ABW2AB41_9MICO</name>
<evidence type="ECO:0000313" key="3">
    <source>
        <dbReference type="EMBL" id="MFC6704073.1"/>
    </source>
</evidence>
<gene>
    <name evidence="3" type="ORF">ACFQDH_01995</name>
</gene>
<keyword evidence="4" id="KW-1185">Reference proteome</keyword>
<dbReference type="InterPro" id="IPR042099">
    <property type="entry name" value="ANL_N_sf"/>
</dbReference>
<dbReference type="Pfam" id="PF00501">
    <property type="entry name" value="AMP-binding"/>
    <property type="match status" value="1"/>
</dbReference>
<accession>A0ABW2AB41</accession>
<dbReference type="SUPFAM" id="SSF56801">
    <property type="entry name" value="Acetyl-CoA synthetase-like"/>
    <property type="match status" value="1"/>
</dbReference>
<evidence type="ECO:0000313" key="4">
    <source>
        <dbReference type="Proteomes" id="UP001596298"/>
    </source>
</evidence>
<sequence length="192" mass="19843">MPDLQPFAVEADDLTDYRTALAAALDGSGPAIAPYADGVAPVFDPAAPLPEGLALVVGTSGSTGTPKRAMLTRDALIASADATHDRLGGPGQWLLSMPAQHIAGTQVLIRSVRAGTVPLALPTSTLPNSSRPQANSPMTATTPPWSQRNCAACWTPGLKHAQPSRASTGFCWAARQQILACSPKRPTPVSPC</sequence>
<feature type="domain" description="AMP-dependent synthetase/ligase" evidence="2">
    <location>
        <begin position="43"/>
        <end position="116"/>
    </location>
</feature>
<dbReference type="EMBL" id="JBHSWH010000001">
    <property type="protein sequence ID" value="MFC6704073.1"/>
    <property type="molecule type" value="Genomic_DNA"/>
</dbReference>
<evidence type="ECO:0000256" key="1">
    <source>
        <dbReference type="SAM" id="MobiDB-lite"/>
    </source>
</evidence>